<dbReference type="EMBL" id="MJEL01000004">
    <property type="protein sequence ID" value="OEH99083.1"/>
    <property type="molecule type" value="Genomic_DNA"/>
</dbReference>
<accession>A0A3F3ITG5</accession>
<dbReference type="Proteomes" id="UP000852880">
    <property type="component" value="Unassembled WGS sequence"/>
</dbReference>
<name>A0A3F3ITG5_SALER</name>
<dbReference type="RefSeq" id="WP_069721018.1">
    <property type="nucleotide sequence ID" value="NZ_MJEL01000004.1"/>
</dbReference>
<sequence length="86" mass="9619">MAVRLIVDINFSEKNGLAVYQRCEPLTGTVAREESAFATASMNVNGQVVKDINRQREHRQEVLNIIKCMIDGNMGINKDGNESKTH</sequence>
<protein>
    <submittedName>
        <fullName evidence="1">Uncharacterized protein</fullName>
    </submittedName>
</protein>
<gene>
    <name evidence="1" type="ORF">BH006_13965</name>
</gene>
<evidence type="ECO:0000313" key="1">
    <source>
        <dbReference type="EMBL" id="OEH99083.1"/>
    </source>
</evidence>
<organism evidence="1">
    <name type="scientific">Salmonella enterica</name>
    <name type="common">Salmonella choleraesuis</name>
    <dbReference type="NCBI Taxonomy" id="28901"/>
    <lineage>
        <taxon>Bacteria</taxon>
        <taxon>Pseudomonadati</taxon>
        <taxon>Pseudomonadota</taxon>
        <taxon>Gammaproteobacteria</taxon>
        <taxon>Enterobacterales</taxon>
        <taxon>Enterobacteriaceae</taxon>
        <taxon>Salmonella</taxon>
    </lineage>
</organism>
<reference evidence="1" key="1">
    <citation type="submission" date="2016-09" db="EMBL/GenBank/DDBJ databases">
        <title>Whole Genome Sequencing of Salmonella enterica subsp. enterica serovar Nottingham.</title>
        <authorList>
            <person name="Zheng J."/>
            <person name="Wang H."/>
        </authorList>
    </citation>
    <scope>NUCLEOTIDE SEQUENCE [LARGE SCALE GENOMIC DNA]</scope>
    <source>
        <strain evidence="1">CFSAN055411</strain>
    </source>
</reference>
<proteinExistence type="predicted"/>
<dbReference type="AlphaFoldDB" id="A0A3F3ITG5"/>
<comment type="caution">
    <text evidence="1">The sequence shown here is derived from an EMBL/GenBank/DDBJ whole genome shotgun (WGS) entry which is preliminary data.</text>
</comment>